<proteinExistence type="predicted"/>
<dbReference type="Proteomes" id="UP000235564">
    <property type="component" value="Unassembled WGS sequence"/>
</dbReference>
<organism evidence="2 3">
    <name type="scientific">Hoylesella buccalis</name>
    <dbReference type="NCBI Taxonomy" id="28127"/>
    <lineage>
        <taxon>Bacteria</taxon>
        <taxon>Pseudomonadati</taxon>
        <taxon>Bacteroidota</taxon>
        <taxon>Bacteroidia</taxon>
        <taxon>Bacteroidales</taxon>
        <taxon>Prevotellaceae</taxon>
        <taxon>Hoylesella</taxon>
    </lineage>
</organism>
<feature type="domain" description="Type II CBASS E2 protein" evidence="1">
    <location>
        <begin position="27"/>
        <end position="143"/>
    </location>
</feature>
<gene>
    <name evidence="2" type="ORF">CJ231_02575</name>
</gene>
<dbReference type="Pfam" id="PF26395">
    <property type="entry name" value="E2-CBASS"/>
    <property type="match status" value="1"/>
</dbReference>
<evidence type="ECO:0000259" key="1">
    <source>
        <dbReference type="Pfam" id="PF26395"/>
    </source>
</evidence>
<dbReference type="InterPro" id="IPR058588">
    <property type="entry name" value="E2-CBASS"/>
</dbReference>
<reference evidence="2 3" key="1">
    <citation type="submission" date="2017-09" db="EMBL/GenBank/DDBJ databases">
        <title>Bacterial strain isolated from the female urinary microbiota.</title>
        <authorList>
            <person name="Thomas-White K."/>
            <person name="Kumar N."/>
            <person name="Forster S."/>
            <person name="Putonti C."/>
            <person name="Lawley T."/>
            <person name="Wolfe A.J."/>
        </authorList>
    </citation>
    <scope>NUCLEOTIDE SEQUENCE [LARGE SCALE GENOMIC DNA]</scope>
    <source>
        <strain evidence="2 3">UMB0536</strain>
    </source>
</reference>
<dbReference type="AlphaFoldDB" id="A0A2N6QS88"/>
<sequence>MVKKKIYERPIHREQSNYYLLVHEKTMLENSYDFIDCNIKAEKGNQLLVVFGHYNQTGVNYSYKIVYDGYNPPKVWILSPNLVTDPPHIYEDKSLCLYYPKEQPWKYGRSSLYSHIIPWTHEWILFYEIWKITGVWEHPEINHGLSSKV</sequence>
<comment type="caution">
    <text evidence="2">The sequence shown here is derived from an EMBL/GenBank/DDBJ whole genome shotgun (WGS) entry which is preliminary data.</text>
</comment>
<accession>A0A2N6QS88</accession>
<evidence type="ECO:0000313" key="3">
    <source>
        <dbReference type="Proteomes" id="UP000235564"/>
    </source>
</evidence>
<dbReference type="EMBL" id="PNGJ01000002">
    <property type="protein sequence ID" value="PMC24837.1"/>
    <property type="molecule type" value="Genomic_DNA"/>
</dbReference>
<dbReference type="RefSeq" id="WP_102696632.1">
    <property type="nucleotide sequence ID" value="NZ_PNGJ01000002.1"/>
</dbReference>
<dbReference type="OrthoDB" id="4736406at2"/>
<name>A0A2N6QS88_9BACT</name>
<evidence type="ECO:0000313" key="2">
    <source>
        <dbReference type="EMBL" id="PMC24837.1"/>
    </source>
</evidence>
<protein>
    <recommendedName>
        <fullName evidence="1">Type II CBASS E2 protein domain-containing protein</fullName>
    </recommendedName>
</protein>